<dbReference type="InParanoid" id="A0A0D0AI74"/>
<evidence type="ECO:0000313" key="4">
    <source>
        <dbReference type="Proteomes" id="UP000054485"/>
    </source>
</evidence>
<proteinExistence type="predicted"/>
<feature type="transmembrane region" description="Helical" evidence="1">
    <location>
        <begin position="89"/>
        <end position="109"/>
    </location>
</feature>
<evidence type="ECO:0000313" key="3">
    <source>
        <dbReference type="EMBL" id="KIK31733.1"/>
    </source>
</evidence>
<dbReference type="HOGENOM" id="CLU_150842_1_0_1"/>
<reference evidence="3 4" key="1">
    <citation type="submission" date="2014-04" db="EMBL/GenBank/DDBJ databases">
        <authorList>
            <consortium name="DOE Joint Genome Institute"/>
            <person name="Kuo A."/>
            <person name="Ruytinx J."/>
            <person name="Rineau F."/>
            <person name="Colpaert J."/>
            <person name="Kohler A."/>
            <person name="Nagy L.G."/>
            <person name="Floudas D."/>
            <person name="Copeland A."/>
            <person name="Barry K.W."/>
            <person name="Cichocki N."/>
            <person name="Veneault-Fourrey C."/>
            <person name="LaButti K."/>
            <person name="Lindquist E.A."/>
            <person name="Lipzen A."/>
            <person name="Lundell T."/>
            <person name="Morin E."/>
            <person name="Murat C."/>
            <person name="Sun H."/>
            <person name="Tunlid A."/>
            <person name="Henrissat B."/>
            <person name="Grigoriev I.V."/>
            <person name="Hibbett D.S."/>
            <person name="Martin F."/>
            <person name="Nordberg H.P."/>
            <person name="Cantor M.N."/>
            <person name="Hua S.X."/>
        </authorList>
    </citation>
    <scope>NUCLEOTIDE SEQUENCE [LARGE SCALE GENOMIC DNA]</scope>
    <source>
        <strain evidence="3 4">UH-Slu-Lm8-n1</strain>
    </source>
</reference>
<sequence>MPIWATQAFDGVLAHTHLSNMTYVSNDPSWWPWIAWDIVLSYWIVAAGVVVVYDWVLTIGMEIELIWVSDGVTSYKQENTMNLRQRQRWSLMTVLYLVIRYIGISYSVYASRPKIGVVLIAHI</sequence>
<keyword evidence="1" id="KW-0812">Transmembrane</keyword>
<accession>A0A0D0AI74</accession>
<dbReference type="OrthoDB" id="3038503at2759"/>
<reference evidence="4" key="2">
    <citation type="submission" date="2015-01" db="EMBL/GenBank/DDBJ databases">
        <title>Evolutionary Origins and Diversification of the Mycorrhizal Mutualists.</title>
        <authorList>
            <consortium name="DOE Joint Genome Institute"/>
            <consortium name="Mycorrhizal Genomics Consortium"/>
            <person name="Kohler A."/>
            <person name="Kuo A."/>
            <person name="Nagy L.G."/>
            <person name="Floudas D."/>
            <person name="Copeland A."/>
            <person name="Barry K.W."/>
            <person name="Cichocki N."/>
            <person name="Veneault-Fourrey C."/>
            <person name="LaButti K."/>
            <person name="Lindquist E.A."/>
            <person name="Lipzen A."/>
            <person name="Lundell T."/>
            <person name="Morin E."/>
            <person name="Murat C."/>
            <person name="Riley R."/>
            <person name="Ohm R."/>
            <person name="Sun H."/>
            <person name="Tunlid A."/>
            <person name="Henrissat B."/>
            <person name="Grigoriev I.V."/>
            <person name="Hibbett D.S."/>
            <person name="Martin F."/>
        </authorList>
    </citation>
    <scope>NUCLEOTIDE SEQUENCE [LARGE SCALE GENOMIC DNA]</scope>
    <source>
        <strain evidence="4">UH-Slu-Lm8-n1</strain>
    </source>
</reference>
<dbReference type="AlphaFoldDB" id="A0A0D0AI74"/>
<name>A0A0D0AI74_9AGAM</name>
<evidence type="ECO:0000256" key="1">
    <source>
        <dbReference type="SAM" id="Phobius"/>
    </source>
</evidence>
<keyword evidence="4" id="KW-1185">Reference proteome</keyword>
<organism evidence="3 4">
    <name type="scientific">Suillus luteus UH-Slu-Lm8-n1</name>
    <dbReference type="NCBI Taxonomy" id="930992"/>
    <lineage>
        <taxon>Eukaryota</taxon>
        <taxon>Fungi</taxon>
        <taxon>Dikarya</taxon>
        <taxon>Basidiomycota</taxon>
        <taxon>Agaricomycotina</taxon>
        <taxon>Agaricomycetes</taxon>
        <taxon>Agaricomycetidae</taxon>
        <taxon>Boletales</taxon>
        <taxon>Suillineae</taxon>
        <taxon>Suillaceae</taxon>
        <taxon>Suillus</taxon>
    </lineage>
</organism>
<dbReference type="Pfam" id="PF20151">
    <property type="entry name" value="DUF6533"/>
    <property type="match status" value="1"/>
</dbReference>
<protein>
    <recommendedName>
        <fullName evidence="2">DUF6533 domain-containing protein</fullName>
    </recommendedName>
</protein>
<feature type="domain" description="DUF6533" evidence="2">
    <location>
        <begin position="42"/>
        <end position="104"/>
    </location>
</feature>
<keyword evidence="1" id="KW-0472">Membrane</keyword>
<gene>
    <name evidence="3" type="ORF">CY34DRAFT_814538</name>
</gene>
<evidence type="ECO:0000259" key="2">
    <source>
        <dbReference type="Pfam" id="PF20151"/>
    </source>
</evidence>
<dbReference type="Proteomes" id="UP000054485">
    <property type="component" value="Unassembled WGS sequence"/>
</dbReference>
<feature type="transmembrane region" description="Helical" evidence="1">
    <location>
        <begin position="30"/>
        <end position="53"/>
    </location>
</feature>
<keyword evidence="1" id="KW-1133">Transmembrane helix</keyword>
<dbReference type="EMBL" id="KN836701">
    <property type="protein sequence ID" value="KIK31733.1"/>
    <property type="molecule type" value="Genomic_DNA"/>
</dbReference>
<dbReference type="InterPro" id="IPR045340">
    <property type="entry name" value="DUF6533"/>
</dbReference>